<evidence type="ECO:0000313" key="8">
    <source>
        <dbReference type="EMBL" id="CAB4861164.1"/>
    </source>
</evidence>
<keyword evidence="1" id="KW-0349">Heme</keyword>
<reference evidence="7" key="1">
    <citation type="submission" date="2020-05" db="EMBL/GenBank/DDBJ databases">
        <authorList>
            <person name="Chiriac C."/>
            <person name="Salcher M."/>
            <person name="Ghai R."/>
            <person name="Kavagutti S V."/>
        </authorList>
    </citation>
    <scope>NUCLEOTIDE SEQUENCE</scope>
</reference>
<feature type="transmembrane region" description="Helical" evidence="4">
    <location>
        <begin position="12"/>
        <end position="32"/>
    </location>
</feature>
<evidence type="ECO:0000313" key="7">
    <source>
        <dbReference type="EMBL" id="CAB4787514.1"/>
    </source>
</evidence>
<dbReference type="Gene3D" id="1.10.760.10">
    <property type="entry name" value="Cytochrome c-like domain"/>
    <property type="match status" value="2"/>
</dbReference>
<dbReference type="InterPro" id="IPR036909">
    <property type="entry name" value="Cyt_c-like_dom_sf"/>
</dbReference>
<organism evidence="7">
    <name type="scientific">freshwater metagenome</name>
    <dbReference type="NCBI Taxonomy" id="449393"/>
    <lineage>
        <taxon>unclassified sequences</taxon>
        <taxon>metagenomes</taxon>
        <taxon>ecological metagenomes</taxon>
    </lineage>
</organism>
<feature type="domain" description="Cytochrome c" evidence="5">
    <location>
        <begin position="291"/>
        <end position="408"/>
    </location>
</feature>
<evidence type="ECO:0000256" key="3">
    <source>
        <dbReference type="ARBA" id="ARBA00023004"/>
    </source>
</evidence>
<dbReference type="EMBL" id="CAFBLK010000051">
    <property type="protein sequence ID" value="CAB4861164.1"/>
    <property type="molecule type" value="Genomic_DNA"/>
</dbReference>
<proteinExistence type="predicted"/>
<dbReference type="GO" id="GO:0020037">
    <property type="term" value="F:heme binding"/>
    <property type="evidence" value="ECO:0007669"/>
    <property type="project" value="InterPro"/>
</dbReference>
<dbReference type="AlphaFoldDB" id="A0A6J6WWF2"/>
<evidence type="ECO:0000256" key="1">
    <source>
        <dbReference type="ARBA" id="ARBA00022617"/>
    </source>
</evidence>
<keyword evidence="3" id="KW-0408">Iron</keyword>
<evidence type="ECO:0000256" key="2">
    <source>
        <dbReference type="ARBA" id="ARBA00022723"/>
    </source>
</evidence>
<dbReference type="GO" id="GO:0009055">
    <property type="term" value="F:electron transfer activity"/>
    <property type="evidence" value="ECO:0007669"/>
    <property type="project" value="InterPro"/>
</dbReference>
<keyword evidence="4" id="KW-1133">Transmembrane helix</keyword>
<dbReference type="EMBL" id="CAEZZU010000193">
    <property type="protein sequence ID" value="CAB4787514.1"/>
    <property type="molecule type" value="Genomic_DNA"/>
</dbReference>
<gene>
    <name evidence="6" type="ORF">UFOPK2242_00344</name>
    <name evidence="7" type="ORF">UFOPK2925_01202</name>
    <name evidence="8" type="ORF">UFOPK3317_00417</name>
</gene>
<feature type="domain" description="Cytochrome c" evidence="5">
    <location>
        <begin position="99"/>
        <end position="215"/>
    </location>
</feature>
<accession>A0A6J6WWF2</accession>
<dbReference type="EMBL" id="CAEZWM010000025">
    <property type="protein sequence ID" value="CAB4649997.1"/>
    <property type="molecule type" value="Genomic_DNA"/>
</dbReference>
<dbReference type="InterPro" id="IPR009056">
    <property type="entry name" value="Cyt_c-like_dom"/>
</dbReference>
<name>A0A6J6WWF2_9ZZZZ</name>
<dbReference type="Pfam" id="PF00034">
    <property type="entry name" value="Cytochrom_C"/>
    <property type="match status" value="1"/>
</dbReference>
<evidence type="ECO:0000259" key="5">
    <source>
        <dbReference type="PROSITE" id="PS51007"/>
    </source>
</evidence>
<dbReference type="GO" id="GO:0046872">
    <property type="term" value="F:metal ion binding"/>
    <property type="evidence" value="ECO:0007669"/>
    <property type="project" value="UniProtKB-KW"/>
</dbReference>
<dbReference type="PROSITE" id="PS51007">
    <property type="entry name" value="CYTC"/>
    <property type="match status" value="2"/>
</dbReference>
<sequence>MPILAITLRTGLITLNILAIVAIAGIVAFRILSVRRQPVEKAPQNLATPLEDEVMEGRKLERSLRWAFTFSLILAAGLPLYWLVEPARQDAAVIGFDERAVERGAVLFANDTMPAYEAAKSLLCANCHGADGGGGAAPFVVTPAAQGNESARPISVSWKAPALNNVFYRFDDTQVHNILVYGRPGSPMPAWGVLGGGPKNDQAITDLMAYLHSIQISPAKAKATATAAPAKYKAEQAGSVKIAETNLETATAALSALPANATPEARSAAESAVTGATFALSRSKARSTEMKNASEGQLLFETNCARCHTKTWSYFDPSNPLIPDIPPAGSGALGPSLRGGSVLLQFPGTPIDDSTTPGFQKQYEWIAVGAAINKAYGVRGISSGQMPHAGLFLTKAQIESIVRYERGL</sequence>
<dbReference type="SUPFAM" id="SSF46626">
    <property type="entry name" value="Cytochrome c"/>
    <property type="match status" value="2"/>
</dbReference>
<evidence type="ECO:0000313" key="6">
    <source>
        <dbReference type="EMBL" id="CAB4649997.1"/>
    </source>
</evidence>
<feature type="transmembrane region" description="Helical" evidence="4">
    <location>
        <begin position="64"/>
        <end position="84"/>
    </location>
</feature>
<keyword evidence="4" id="KW-0472">Membrane</keyword>
<keyword evidence="4" id="KW-0812">Transmembrane</keyword>
<keyword evidence="2" id="KW-0479">Metal-binding</keyword>
<evidence type="ECO:0000256" key="4">
    <source>
        <dbReference type="SAM" id="Phobius"/>
    </source>
</evidence>
<protein>
    <submittedName>
        <fullName evidence="7">Unannotated protein</fullName>
    </submittedName>
</protein>